<evidence type="ECO:0000256" key="3">
    <source>
        <dbReference type="ARBA" id="ARBA00022517"/>
    </source>
</evidence>
<dbReference type="Proteomes" id="UP001642360">
    <property type="component" value="Unassembled WGS sequence"/>
</dbReference>
<dbReference type="PANTHER" id="PTHR13028:SF0">
    <property type="entry name" value="RRNA-PROCESSING PROTEIN EBP2-RELATED"/>
    <property type="match status" value="1"/>
</dbReference>
<keyword evidence="5" id="KW-0539">Nucleus</keyword>
<dbReference type="GO" id="GO:0042254">
    <property type="term" value="P:ribosome biogenesis"/>
    <property type="evidence" value="ECO:0007669"/>
    <property type="project" value="UniProtKB-KW"/>
</dbReference>
<evidence type="ECO:0000256" key="4">
    <source>
        <dbReference type="ARBA" id="ARBA00023054"/>
    </source>
</evidence>
<reference evidence="7 8" key="1">
    <citation type="submission" date="2024-02" db="EMBL/GenBank/DDBJ databases">
        <authorList>
            <person name="Vignale AGUSTIN F."/>
            <person name="Sosa J E."/>
            <person name="Modenutti C."/>
        </authorList>
    </citation>
    <scope>NUCLEOTIDE SEQUENCE [LARGE SCALE GENOMIC DNA]</scope>
</reference>
<keyword evidence="4" id="KW-0175">Coiled coil</keyword>
<keyword evidence="3" id="KW-0690">Ribosome biogenesis</keyword>
<protein>
    <recommendedName>
        <fullName evidence="9">rRNA processing protein EBP2</fullName>
    </recommendedName>
</protein>
<feature type="region of interest" description="Disordered" evidence="6">
    <location>
        <begin position="156"/>
        <end position="301"/>
    </location>
</feature>
<dbReference type="PANTHER" id="PTHR13028">
    <property type="entry name" value="RRNA PROCESSING PROTEIN EBNA1-BINDING PROTEIN-RELATED"/>
    <property type="match status" value="1"/>
</dbReference>
<evidence type="ECO:0000313" key="7">
    <source>
        <dbReference type="EMBL" id="CAK9135176.1"/>
    </source>
</evidence>
<dbReference type="GO" id="GO:0005730">
    <property type="term" value="C:nucleolus"/>
    <property type="evidence" value="ECO:0007669"/>
    <property type="project" value="UniProtKB-SubCell"/>
</dbReference>
<evidence type="ECO:0000313" key="8">
    <source>
        <dbReference type="Proteomes" id="UP001642360"/>
    </source>
</evidence>
<feature type="compositionally biased region" description="Acidic residues" evidence="6">
    <location>
        <begin position="24"/>
        <end position="40"/>
    </location>
</feature>
<feature type="compositionally biased region" description="Basic and acidic residues" evidence="6">
    <location>
        <begin position="174"/>
        <end position="190"/>
    </location>
</feature>
<dbReference type="AlphaFoldDB" id="A0ABC8QSH2"/>
<dbReference type="Pfam" id="PF05890">
    <property type="entry name" value="Ebp2"/>
    <property type="match status" value="1"/>
</dbReference>
<comment type="similarity">
    <text evidence="2">Belongs to the EBP2 family.</text>
</comment>
<evidence type="ECO:0000256" key="6">
    <source>
        <dbReference type="SAM" id="MobiDB-lite"/>
    </source>
</evidence>
<gene>
    <name evidence="7" type="ORF">ILEXP_LOCUS2108</name>
</gene>
<organism evidence="7 8">
    <name type="scientific">Ilex paraguariensis</name>
    <name type="common">yerba mate</name>
    <dbReference type="NCBI Taxonomy" id="185542"/>
    <lineage>
        <taxon>Eukaryota</taxon>
        <taxon>Viridiplantae</taxon>
        <taxon>Streptophyta</taxon>
        <taxon>Embryophyta</taxon>
        <taxon>Tracheophyta</taxon>
        <taxon>Spermatophyta</taxon>
        <taxon>Magnoliopsida</taxon>
        <taxon>eudicotyledons</taxon>
        <taxon>Gunneridae</taxon>
        <taxon>Pentapetalae</taxon>
        <taxon>asterids</taxon>
        <taxon>campanulids</taxon>
        <taxon>Aquifoliales</taxon>
        <taxon>Aquifoliaceae</taxon>
        <taxon>Ilex</taxon>
    </lineage>
</organism>
<feature type="compositionally biased region" description="Basic residues" evidence="6">
    <location>
        <begin position="246"/>
        <end position="258"/>
    </location>
</feature>
<keyword evidence="8" id="KW-1185">Reference proteome</keyword>
<feature type="region of interest" description="Disordered" evidence="6">
    <location>
        <begin position="21"/>
        <end position="46"/>
    </location>
</feature>
<dbReference type="EMBL" id="CAUOFW020000692">
    <property type="protein sequence ID" value="CAK9135176.1"/>
    <property type="molecule type" value="Genomic_DNA"/>
</dbReference>
<evidence type="ECO:0000256" key="2">
    <source>
        <dbReference type="ARBA" id="ARBA00007336"/>
    </source>
</evidence>
<accession>A0ABC8QSH2</accession>
<feature type="compositionally biased region" description="Basic and acidic residues" evidence="6">
    <location>
        <begin position="156"/>
        <end position="168"/>
    </location>
</feature>
<comment type="caution">
    <text evidence="7">The sequence shown here is derived from an EMBL/GenBank/DDBJ whole genome shotgun (WGS) entry which is preliminary data.</text>
</comment>
<dbReference type="InterPro" id="IPR008610">
    <property type="entry name" value="Ebp2"/>
</dbReference>
<name>A0ABC8QSH2_9AQUA</name>
<comment type="subcellular location">
    <subcellularLocation>
        <location evidence="1">Nucleus</location>
        <location evidence="1">Nucleolus</location>
    </subcellularLocation>
</comment>
<evidence type="ECO:0000256" key="1">
    <source>
        <dbReference type="ARBA" id="ARBA00004604"/>
    </source>
</evidence>
<feature type="compositionally biased region" description="Basic and acidic residues" evidence="6">
    <location>
        <begin position="204"/>
        <end position="223"/>
    </location>
</feature>
<sequence>MEVLKKKPTVFEDEMVKDAGTGDFDVEVSESESDSQEDEDVKLAEPSKNAIYNRDGLLDKLGDISWPKNVEWIHKLSFDIDQEQEVDVNDDLTRELAFYTQALEGTRQAFLKFQSMELPFLRTSDFYAEMVKSDNHMEKVKGRLLAEKRRIEEAEERRKARESKKIAKEIQSQKLKERAKQKKEGIESVKKWRKQRQQSGFAGMDKEGDINLPFEDGKAFERSNKRRPGVAPGDRSGGKARQGGGKMKKGFDKKRKGKESKESKFGFGGRKGLKKQNTAETTNDLRGFNNNDFSGKKKRKR</sequence>
<evidence type="ECO:0008006" key="9">
    <source>
        <dbReference type="Google" id="ProtNLM"/>
    </source>
</evidence>
<feature type="compositionally biased region" description="Polar residues" evidence="6">
    <location>
        <begin position="276"/>
        <end position="293"/>
    </location>
</feature>
<proteinExistence type="inferred from homology"/>
<evidence type="ECO:0000256" key="5">
    <source>
        <dbReference type="ARBA" id="ARBA00023242"/>
    </source>
</evidence>